<sequence length="138" mass="15709">MQMKVKKKKNIKKFPSQSSEKYKRPLAFNGSATPIPFLAWLQVPFGQNSQHPPCSTLHAASLACYTQLAHEASKQAHAWRSDLMFGRRTTPINVLNFQHKRRKEGRNEVARKTFLSATQVAPPTGRLSMPRQVTTFLF</sequence>
<evidence type="ECO:0000313" key="1">
    <source>
        <dbReference type="EMBL" id="CCC49770.1"/>
    </source>
</evidence>
<accession>G0U115</accession>
<proteinExistence type="predicted"/>
<name>G0U115_TRYVY</name>
<gene>
    <name evidence="1" type="ORF">TVY486_0803780</name>
</gene>
<dbReference type="EMBL" id="HE573024">
    <property type="protein sequence ID" value="CCC49770.1"/>
    <property type="molecule type" value="Genomic_DNA"/>
</dbReference>
<protein>
    <submittedName>
        <fullName evidence="1">Uncharacterized protein</fullName>
    </submittedName>
</protein>
<dbReference type="AlphaFoldDB" id="G0U115"/>
<organism evidence="1">
    <name type="scientific">Trypanosoma vivax (strain Y486)</name>
    <dbReference type="NCBI Taxonomy" id="1055687"/>
    <lineage>
        <taxon>Eukaryota</taxon>
        <taxon>Discoba</taxon>
        <taxon>Euglenozoa</taxon>
        <taxon>Kinetoplastea</taxon>
        <taxon>Metakinetoplastina</taxon>
        <taxon>Trypanosomatida</taxon>
        <taxon>Trypanosomatidae</taxon>
        <taxon>Trypanosoma</taxon>
        <taxon>Duttonella</taxon>
    </lineage>
</organism>
<reference evidence="1" key="1">
    <citation type="journal article" date="2012" name="Proc. Natl. Acad. Sci. U.S.A.">
        <title>Antigenic diversity is generated by distinct evolutionary mechanisms in African trypanosome species.</title>
        <authorList>
            <person name="Jackson A.P."/>
            <person name="Berry A."/>
            <person name="Aslett M."/>
            <person name="Allison H.C."/>
            <person name="Burton P."/>
            <person name="Vavrova-Anderson J."/>
            <person name="Brown R."/>
            <person name="Browne H."/>
            <person name="Corton N."/>
            <person name="Hauser H."/>
            <person name="Gamble J."/>
            <person name="Gilderthorp R."/>
            <person name="Marcello L."/>
            <person name="McQuillan J."/>
            <person name="Otto T.D."/>
            <person name="Quail M.A."/>
            <person name="Sanders M.J."/>
            <person name="van Tonder A."/>
            <person name="Ginger M.L."/>
            <person name="Field M.C."/>
            <person name="Barry J.D."/>
            <person name="Hertz-Fowler C."/>
            <person name="Berriman M."/>
        </authorList>
    </citation>
    <scope>NUCLEOTIDE SEQUENCE</scope>
    <source>
        <strain evidence="1">Y486</strain>
    </source>
</reference>